<evidence type="ECO:0000313" key="4">
    <source>
        <dbReference type="Proteomes" id="UP001200843"/>
    </source>
</evidence>
<dbReference type="AlphaFoldDB" id="A0AAW5BN39"/>
<dbReference type="Proteomes" id="UP001200843">
    <property type="component" value="Unassembled WGS sequence"/>
</dbReference>
<dbReference type="EMBL" id="JAKNGO010000044">
    <property type="protein sequence ID" value="MCG4690236.1"/>
    <property type="molecule type" value="Genomic_DNA"/>
</dbReference>
<gene>
    <name evidence="3" type="ORF">L0N01_16685</name>
</gene>
<accession>A0AAW5BN39</accession>
<evidence type="ECO:0008006" key="5">
    <source>
        <dbReference type="Google" id="ProtNLM"/>
    </source>
</evidence>
<proteinExistence type="predicted"/>
<evidence type="ECO:0000256" key="2">
    <source>
        <dbReference type="SAM" id="MobiDB-lite"/>
    </source>
</evidence>
<dbReference type="RefSeq" id="WP_227198177.1">
    <property type="nucleotide sequence ID" value="NZ_JAKNGJ010000045.1"/>
</dbReference>
<reference evidence="3" key="1">
    <citation type="submission" date="2022-01" db="EMBL/GenBank/DDBJ databases">
        <title>Collection of gut derived symbiotic bacterial strains cultured from healthy donors.</title>
        <authorList>
            <person name="Lin H."/>
            <person name="Kohout C."/>
            <person name="Waligurski E."/>
            <person name="Pamer E.G."/>
        </authorList>
    </citation>
    <scope>NUCLEOTIDE SEQUENCE</scope>
    <source>
        <strain evidence="3">DFI.6.72</strain>
    </source>
</reference>
<comment type="caution">
    <text evidence="3">The sequence shown here is derived from an EMBL/GenBank/DDBJ whole genome shotgun (WGS) entry which is preliminary data.</text>
</comment>
<protein>
    <recommendedName>
        <fullName evidence="5">Transposase</fullName>
    </recommendedName>
</protein>
<sequence>MLSQLQASINLLSEENRKILEENVQLRRENADLKANQEEMILKLSCLTKEVERLRKVISKQSVNDERQNPGVDPRNPIIARCVPAGRMRHVQREPESSETGHGAGGENDRQHRRVRGRGGNSGTRNAGTPDGPSELDPDPGGGSGTVGDPDDSLPEPP</sequence>
<keyword evidence="1" id="KW-0175">Coiled coil</keyword>
<feature type="coiled-coil region" evidence="1">
    <location>
        <begin position="2"/>
        <end position="43"/>
    </location>
</feature>
<feature type="region of interest" description="Disordered" evidence="2">
    <location>
        <begin position="59"/>
        <end position="158"/>
    </location>
</feature>
<feature type="compositionally biased region" description="Acidic residues" evidence="2">
    <location>
        <begin position="149"/>
        <end position="158"/>
    </location>
</feature>
<evidence type="ECO:0000256" key="1">
    <source>
        <dbReference type="SAM" id="Coils"/>
    </source>
</evidence>
<evidence type="ECO:0000313" key="3">
    <source>
        <dbReference type="EMBL" id="MCG4690236.1"/>
    </source>
</evidence>
<name>A0AAW5BN39_PHOVU</name>
<organism evidence="3 4">
    <name type="scientific">Phocaeicola vulgatus</name>
    <name type="common">Bacteroides vulgatus</name>
    <dbReference type="NCBI Taxonomy" id="821"/>
    <lineage>
        <taxon>Bacteria</taxon>
        <taxon>Pseudomonadati</taxon>
        <taxon>Bacteroidota</taxon>
        <taxon>Bacteroidia</taxon>
        <taxon>Bacteroidales</taxon>
        <taxon>Bacteroidaceae</taxon>
        <taxon>Phocaeicola</taxon>
    </lineage>
</organism>